<reference evidence="2 3" key="1">
    <citation type="submission" date="2018-06" db="EMBL/GenBank/DDBJ databases">
        <title>Genomic Encyclopedia of Type Strains, Phase IV (KMG-IV): sequencing the most valuable type-strain genomes for metagenomic binning, comparative biology and taxonomic classification.</title>
        <authorList>
            <person name="Goeker M."/>
        </authorList>
    </citation>
    <scope>NUCLEOTIDE SEQUENCE [LARGE SCALE GENOMIC DNA]</scope>
    <source>
        <strain evidence="2 3">DSM 25532</strain>
    </source>
</reference>
<comment type="caution">
    <text evidence="2">The sequence shown here is derived from an EMBL/GenBank/DDBJ whole genome shotgun (WGS) entry which is preliminary data.</text>
</comment>
<evidence type="ECO:0000313" key="2">
    <source>
        <dbReference type="EMBL" id="RBP47899.1"/>
    </source>
</evidence>
<organism evidence="2 3">
    <name type="scientific">Roseimicrobium gellanilyticum</name>
    <dbReference type="NCBI Taxonomy" id="748857"/>
    <lineage>
        <taxon>Bacteria</taxon>
        <taxon>Pseudomonadati</taxon>
        <taxon>Verrucomicrobiota</taxon>
        <taxon>Verrucomicrobiia</taxon>
        <taxon>Verrucomicrobiales</taxon>
        <taxon>Verrucomicrobiaceae</taxon>
        <taxon>Roseimicrobium</taxon>
    </lineage>
</organism>
<dbReference type="Proteomes" id="UP000253426">
    <property type="component" value="Unassembled WGS sequence"/>
</dbReference>
<sequence length="126" mass="13525">MSIEAFLPSPTLKCFALHVVTSACLVASLSSCATALVRQDNPTKVEHPYPATAFDIGFFWAAGIQGEPLMAMADPNARNSTGERLMYGAGSIVDLPVSVALDTVLLPFDTIQLLRMRKEKPEGNAE</sequence>
<dbReference type="AlphaFoldDB" id="A0A366HW22"/>
<keyword evidence="1" id="KW-1133">Transmembrane helix</keyword>
<keyword evidence="3" id="KW-1185">Reference proteome</keyword>
<dbReference type="RefSeq" id="WP_113956796.1">
    <property type="nucleotide sequence ID" value="NZ_QNRR01000001.1"/>
</dbReference>
<evidence type="ECO:0000313" key="3">
    <source>
        <dbReference type="Proteomes" id="UP000253426"/>
    </source>
</evidence>
<gene>
    <name evidence="2" type="ORF">DES53_101699</name>
</gene>
<keyword evidence="1" id="KW-0472">Membrane</keyword>
<name>A0A366HW22_9BACT</name>
<accession>A0A366HW22</accession>
<protein>
    <submittedName>
        <fullName evidence="2">Uncharacterized protein DUF1375</fullName>
    </submittedName>
</protein>
<dbReference type="Pfam" id="PF07119">
    <property type="entry name" value="DUF1375"/>
    <property type="match status" value="1"/>
</dbReference>
<dbReference type="EMBL" id="QNRR01000001">
    <property type="protein sequence ID" value="RBP47899.1"/>
    <property type="molecule type" value="Genomic_DNA"/>
</dbReference>
<keyword evidence="1" id="KW-0812">Transmembrane</keyword>
<dbReference type="InterPro" id="IPR010780">
    <property type="entry name" value="DUF1375"/>
</dbReference>
<proteinExistence type="predicted"/>
<evidence type="ECO:0000256" key="1">
    <source>
        <dbReference type="SAM" id="Phobius"/>
    </source>
</evidence>
<feature type="transmembrane region" description="Helical" evidence="1">
    <location>
        <begin position="15"/>
        <end position="37"/>
    </location>
</feature>